<dbReference type="InterPro" id="IPR013766">
    <property type="entry name" value="Thioredoxin_domain"/>
</dbReference>
<dbReference type="InterPro" id="IPR036249">
    <property type="entry name" value="Thioredoxin-like_sf"/>
</dbReference>
<reference evidence="2 3" key="1">
    <citation type="submission" date="2012-02" db="EMBL/GenBank/DDBJ databases">
        <title>Shotgun genome sequence of Phaeospirillum photometricum DSM 122.</title>
        <authorList>
            <person name="Duquesne K."/>
            <person name="Sturgis J."/>
        </authorList>
    </citation>
    <scope>NUCLEOTIDE SEQUENCE [LARGE SCALE GENOMIC DNA]</scope>
    <source>
        <strain evidence="3">DSM122</strain>
    </source>
</reference>
<evidence type="ECO:0000313" key="3">
    <source>
        <dbReference type="Proteomes" id="UP000033220"/>
    </source>
</evidence>
<dbReference type="eggNOG" id="COG1225">
    <property type="taxonomic scope" value="Bacteria"/>
</dbReference>
<dbReference type="GO" id="GO:0016491">
    <property type="term" value="F:oxidoreductase activity"/>
    <property type="evidence" value="ECO:0007669"/>
    <property type="project" value="InterPro"/>
</dbReference>
<dbReference type="Proteomes" id="UP000033220">
    <property type="component" value="Chromosome DSM 122"/>
</dbReference>
<dbReference type="CDD" id="cd02969">
    <property type="entry name" value="PRX_like1"/>
    <property type="match status" value="1"/>
</dbReference>
<dbReference type="InterPro" id="IPR047262">
    <property type="entry name" value="PRX-like1"/>
</dbReference>
<protein>
    <recommendedName>
        <fullName evidence="1">Thioredoxin domain-containing protein</fullName>
    </recommendedName>
</protein>
<dbReference type="EMBL" id="HE663493">
    <property type="protein sequence ID" value="CCG08537.1"/>
    <property type="molecule type" value="Genomic_DNA"/>
</dbReference>
<dbReference type="PANTHER" id="PTHR43640">
    <property type="entry name" value="OS07G0260300 PROTEIN"/>
    <property type="match status" value="1"/>
</dbReference>
<dbReference type="SUPFAM" id="SSF52833">
    <property type="entry name" value="Thioredoxin-like"/>
    <property type="match status" value="1"/>
</dbReference>
<dbReference type="PANTHER" id="PTHR43640:SF1">
    <property type="entry name" value="THIOREDOXIN-DEPENDENT PEROXIREDOXIN"/>
    <property type="match status" value="1"/>
</dbReference>
<dbReference type="AlphaFoldDB" id="H6SKM2"/>
<gene>
    <name evidence="2" type="ORF">RSPPHO_01911</name>
</gene>
<organism evidence="2 3">
    <name type="scientific">Pararhodospirillum photometricum DSM 122</name>
    <dbReference type="NCBI Taxonomy" id="1150469"/>
    <lineage>
        <taxon>Bacteria</taxon>
        <taxon>Pseudomonadati</taxon>
        <taxon>Pseudomonadota</taxon>
        <taxon>Alphaproteobacteria</taxon>
        <taxon>Rhodospirillales</taxon>
        <taxon>Rhodospirillaceae</taxon>
        <taxon>Pararhodospirillum</taxon>
    </lineage>
</organism>
<sequence>MLQNLTQAAPLPFYEAQTFAPRIPPMARTETPDVEIDRPCPPFSLPEPLTGRLWSQDDVRGPRGLLVAFLCNHCPYVKGMIGRFVADARLLQAEGVGVVAIMPNDIEAYPEDAPDLMKVFARDHDFSFPYLYDETQAVARAFGAVCTPDFFGYDRGLRLKYRGRLDEGRKDPPPPDAPRELLQAMRTVAADPTHVPTPQVPSLGCSLKWRGEA</sequence>
<dbReference type="HOGENOM" id="CLU_076204_1_0_5"/>
<dbReference type="KEGG" id="rpm:RSPPHO_01911"/>
<evidence type="ECO:0000259" key="1">
    <source>
        <dbReference type="PROSITE" id="PS51352"/>
    </source>
</evidence>
<name>H6SKM2_PARPM</name>
<accession>H6SKM2</accession>
<evidence type="ECO:0000313" key="2">
    <source>
        <dbReference type="EMBL" id="CCG08537.1"/>
    </source>
</evidence>
<dbReference type="GO" id="GO:0016209">
    <property type="term" value="F:antioxidant activity"/>
    <property type="evidence" value="ECO:0007669"/>
    <property type="project" value="InterPro"/>
</dbReference>
<dbReference type="STRING" id="1150469.RSPPHO_01911"/>
<proteinExistence type="predicted"/>
<feature type="domain" description="Thioredoxin" evidence="1">
    <location>
        <begin position="34"/>
        <end position="187"/>
    </location>
</feature>
<dbReference type="PATRIC" id="fig|1150469.3.peg.2148"/>
<dbReference type="PROSITE" id="PS51352">
    <property type="entry name" value="THIOREDOXIN_2"/>
    <property type="match status" value="1"/>
</dbReference>
<keyword evidence="3" id="KW-1185">Reference proteome</keyword>
<dbReference type="Gene3D" id="3.40.30.10">
    <property type="entry name" value="Glutaredoxin"/>
    <property type="match status" value="1"/>
</dbReference>
<dbReference type="InterPro" id="IPR000866">
    <property type="entry name" value="AhpC/TSA"/>
</dbReference>
<dbReference type="Pfam" id="PF00578">
    <property type="entry name" value="AhpC-TSA"/>
    <property type="match status" value="1"/>
</dbReference>